<reference evidence="2 3" key="1">
    <citation type="submission" date="2020-08" db="EMBL/GenBank/DDBJ databases">
        <title>Genomic Encyclopedia of Type Strains, Phase IV (KMG-IV): sequencing the most valuable type-strain genomes for metagenomic binning, comparative biology and taxonomic classification.</title>
        <authorList>
            <person name="Goeker M."/>
        </authorList>
    </citation>
    <scope>NUCLEOTIDE SEQUENCE [LARGE SCALE GENOMIC DNA]</scope>
    <source>
        <strain evidence="2 3">DSM 24696</strain>
    </source>
</reference>
<protein>
    <submittedName>
        <fullName evidence="2">Small-conductance mechanosensitive channel</fullName>
    </submittedName>
</protein>
<dbReference type="EMBL" id="JACHHB010000002">
    <property type="protein sequence ID" value="MBB5172435.1"/>
    <property type="molecule type" value="Genomic_DNA"/>
</dbReference>
<dbReference type="Proteomes" id="UP000551878">
    <property type="component" value="Unassembled WGS sequence"/>
</dbReference>
<keyword evidence="1" id="KW-0472">Membrane</keyword>
<organism evidence="2 3">
    <name type="scientific">Texcoconibacillus texcoconensis</name>
    <dbReference type="NCBI Taxonomy" id="1095777"/>
    <lineage>
        <taxon>Bacteria</taxon>
        <taxon>Bacillati</taxon>
        <taxon>Bacillota</taxon>
        <taxon>Bacilli</taxon>
        <taxon>Bacillales</taxon>
        <taxon>Bacillaceae</taxon>
        <taxon>Texcoconibacillus</taxon>
    </lineage>
</organism>
<feature type="transmembrane region" description="Helical" evidence="1">
    <location>
        <begin position="58"/>
        <end position="83"/>
    </location>
</feature>
<comment type="caution">
    <text evidence="2">The sequence shown here is derived from an EMBL/GenBank/DDBJ whole genome shotgun (WGS) entry which is preliminary data.</text>
</comment>
<evidence type="ECO:0000313" key="3">
    <source>
        <dbReference type="Proteomes" id="UP000551878"/>
    </source>
</evidence>
<feature type="transmembrane region" description="Helical" evidence="1">
    <location>
        <begin position="17"/>
        <end position="38"/>
    </location>
</feature>
<keyword evidence="1" id="KW-1133">Transmembrane helix</keyword>
<keyword evidence="3" id="KW-1185">Reference proteome</keyword>
<evidence type="ECO:0000256" key="1">
    <source>
        <dbReference type="SAM" id="Phobius"/>
    </source>
</evidence>
<name>A0A840QM34_9BACI</name>
<keyword evidence="1" id="KW-0812">Transmembrane</keyword>
<dbReference type="AlphaFoldDB" id="A0A840QM34"/>
<gene>
    <name evidence="2" type="ORF">HNQ41_000579</name>
</gene>
<sequence length="93" mass="11145">MIFVSHNDLYRKLFKKCFLYSFIIMIGIWIVIWIPLSGTVYNEQHPYSSGYYMTETQIFIWGMVFITLKTLLISFLISFVFMFTTRNLVHPND</sequence>
<proteinExistence type="predicted"/>
<evidence type="ECO:0000313" key="2">
    <source>
        <dbReference type="EMBL" id="MBB5172435.1"/>
    </source>
</evidence>
<accession>A0A840QM34</accession>